<dbReference type="Gene3D" id="3.40.50.2300">
    <property type="match status" value="1"/>
</dbReference>
<dbReference type="AlphaFoldDB" id="A0A841SXS0"/>
<keyword evidence="5" id="KW-0805">Transcription regulation</keyword>
<comment type="subcellular location">
    <subcellularLocation>
        <location evidence="1">Cytoplasm</location>
    </subcellularLocation>
</comment>
<dbReference type="InterPro" id="IPR011006">
    <property type="entry name" value="CheY-like_superfamily"/>
</dbReference>
<dbReference type="Proteomes" id="UP000535838">
    <property type="component" value="Unassembled WGS sequence"/>
</dbReference>
<feature type="domain" description="HTH araC/xylS-type" evidence="9">
    <location>
        <begin position="434"/>
        <end position="532"/>
    </location>
</feature>
<dbReference type="PROSITE" id="PS00041">
    <property type="entry name" value="HTH_ARAC_FAMILY_1"/>
    <property type="match status" value="1"/>
</dbReference>
<evidence type="ECO:0000256" key="4">
    <source>
        <dbReference type="ARBA" id="ARBA00023012"/>
    </source>
</evidence>
<dbReference type="InterPro" id="IPR001789">
    <property type="entry name" value="Sig_transdc_resp-reg_receiver"/>
</dbReference>
<gene>
    <name evidence="11" type="ORF">H7B67_10960</name>
</gene>
<reference evidence="11 12" key="1">
    <citation type="submission" date="2020-08" db="EMBL/GenBank/DDBJ databases">
        <title>Cohnella phylogeny.</title>
        <authorList>
            <person name="Dunlap C."/>
        </authorList>
    </citation>
    <scope>NUCLEOTIDE SEQUENCE [LARGE SCALE GENOMIC DNA]</scope>
    <source>
        <strain evidence="11 12">DSM 25241</strain>
    </source>
</reference>
<evidence type="ECO:0000256" key="5">
    <source>
        <dbReference type="ARBA" id="ARBA00023015"/>
    </source>
</evidence>
<evidence type="ECO:0000256" key="7">
    <source>
        <dbReference type="ARBA" id="ARBA00023163"/>
    </source>
</evidence>
<dbReference type="SUPFAM" id="SSF46689">
    <property type="entry name" value="Homeodomain-like"/>
    <property type="match status" value="2"/>
</dbReference>
<dbReference type="PRINTS" id="PR00032">
    <property type="entry name" value="HTHARAC"/>
</dbReference>
<evidence type="ECO:0000313" key="11">
    <source>
        <dbReference type="EMBL" id="MBB6634630.1"/>
    </source>
</evidence>
<evidence type="ECO:0000259" key="10">
    <source>
        <dbReference type="PROSITE" id="PS50110"/>
    </source>
</evidence>
<dbReference type="Pfam" id="PF12833">
    <property type="entry name" value="HTH_18"/>
    <property type="match status" value="1"/>
</dbReference>
<keyword evidence="6" id="KW-0238">DNA-binding</keyword>
<organism evidence="11 12">
    <name type="scientific">Cohnella thailandensis</name>
    <dbReference type="NCBI Taxonomy" id="557557"/>
    <lineage>
        <taxon>Bacteria</taxon>
        <taxon>Bacillati</taxon>
        <taxon>Bacillota</taxon>
        <taxon>Bacilli</taxon>
        <taxon>Bacillales</taxon>
        <taxon>Paenibacillaceae</taxon>
        <taxon>Cohnella</taxon>
    </lineage>
</organism>
<dbReference type="Gene3D" id="1.10.10.60">
    <property type="entry name" value="Homeodomain-like"/>
    <property type="match status" value="2"/>
</dbReference>
<keyword evidence="3 8" id="KW-0597">Phosphoprotein</keyword>
<sequence>MYQLLIVDDERSVVDSLALTISWEDYGIEEVHCAYSAEEALEIANKHAIDVLVTDIRMPETDGLELIERIRRFSRKIRCIILSGHDEFEYAQKAIQYGTMSYLLKPVDIEELIRAVRSGIQDIEREWLEISSHRRLQQTLHANLPMLRNQLLNDLLRNRPLRSDVLEERLSILGLDFRSGGPYRMMVVRLEEDFSGYDLKSLSLLEYAVSNIAEEVLQDLYEVWHGATEQGYLVFLLRSRVEDGMALADSYAVKFQNHVQKFLKGSLTICLSGIGEFPNGLSETYLSSISSIQRNAGRHHSYFISTEDALAPVNDRRRISLLEPPLLPSLLEEGNWAEALAKVRRMLFRNEADAEPTPDHLLTVLLYLSSAFSLAFSAEDGTVEEQLGEEFDLLLRKKSHLSRQRILDWAESRIGAIRAKASDGMEDAHRQIASKVRAFIQGNLAAGISLQLVADHVGLHPVYLSKVYKTITGETIGDYLYRTRMERAAYLLRDTELKIAEISSQLGFLAPPHFIKIFKKHHGCTPQEFRNRQN</sequence>
<name>A0A841SXS0_9BACL</name>
<dbReference type="GO" id="GO:0003700">
    <property type="term" value="F:DNA-binding transcription factor activity"/>
    <property type="evidence" value="ECO:0007669"/>
    <property type="project" value="InterPro"/>
</dbReference>
<dbReference type="InterPro" id="IPR009057">
    <property type="entry name" value="Homeodomain-like_sf"/>
</dbReference>
<keyword evidence="12" id="KW-1185">Reference proteome</keyword>
<dbReference type="PROSITE" id="PS01124">
    <property type="entry name" value="HTH_ARAC_FAMILY_2"/>
    <property type="match status" value="1"/>
</dbReference>
<dbReference type="InterPro" id="IPR051552">
    <property type="entry name" value="HptR"/>
</dbReference>
<feature type="modified residue" description="4-aspartylphosphate" evidence="8">
    <location>
        <position position="55"/>
    </location>
</feature>
<evidence type="ECO:0000256" key="8">
    <source>
        <dbReference type="PROSITE-ProRule" id="PRU00169"/>
    </source>
</evidence>
<keyword evidence="4" id="KW-0902">Two-component regulatory system</keyword>
<comment type="caution">
    <text evidence="11">The sequence shown here is derived from an EMBL/GenBank/DDBJ whole genome shotgun (WGS) entry which is preliminary data.</text>
</comment>
<dbReference type="EMBL" id="JACJVQ010000007">
    <property type="protein sequence ID" value="MBB6634630.1"/>
    <property type="molecule type" value="Genomic_DNA"/>
</dbReference>
<dbReference type="SMART" id="SM00342">
    <property type="entry name" value="HTH_ARAC"/>
    <property type="match status" value="1"/>
</dbReference>
<keyword evidence="7" id="KW-0804">Transcription</keyword>
<evidence type="ECO:0000256" key="3">
    <source>
        <dbReference type="ARBA" id="ARBA00022553"/>
    </source>
</evidence>
<dbReference type="PANTHER" id="PTHR42713:SF3">
    <property type="entry name" value="TRANSCRIPTIONAL REGULATORY PROTEIN HPTR"/>
    <property type="match status" value="1"/>
</dbReference>
<evidence type="ECO:0000256" key="1">
    <source>
        <dbReference type="ARBA" id="ARBA00004496"/>
    </source>
</evidence>
<accession>A0A841SXS0</accession>
<dbReference type="InterPro" id="IPR018062">
    <property type="entry name" value="HTH_AraC-typ_CS"/>
</dbReference>
<dbReference type="GO" id="GO:0005737">
    <property type="term" value="C:cytoplasm"/>
    <property type="evidence" value="ECO:0007669"/>
    <property type="project" value="UniProtKB-SubCell"/>
</dbReference>
<dbReference type="Pfam" id="PF00072">
    <property type="entry name" value="Response_reg"/>
    <property type="match status" value="1"/>
</dbReference>
<dbReference type="SUPFAM" id="SSF52172">
    <property type="entry name" value="CheY-like"/>
    <property type="match status" value="1"/>
</dbReference>
<feature type="domain" description="Response regulatory" evidence="10">
    <location>
        <begin position="3"/>
        <end position="120"/>
    </location>
</feature>
<evidence type="ECO:0000256" key="2">
    <source>
        <dbReference type="ARBA" id="ARBA00022490"/>
    </source>
</evidence>
<keyword evidence="2" id="KW-0963">Cytoplasm</keyword>
<dbReference type="PANTHER" id="PTHR42713">
    <property type="entry name" value="HISTIDINE KINASE-RELATED"/>
    <property type="match status" value="1"/>
</dbReference>
<protein>
    <submittedName>
        <fullName evidence="11">Response regulator</fullName>
    </submittedName>
</protein>
<proteinExistence type="predicted"/>
<dbReference type="RefSeq" id="WP_185119863.1">
    <property type="nucleotide sequence ID" value="NZ_JACJVQ010000007.1"/>
</dbReference>
<evidence type="ECO:0000259" key="9">
    <source>
        <dbReference type="PROSITE" id="PS01124"/>
    </source>
</evidence>
<dbReference type="SMART" id="SM00448">
    <property type="entry name" value="REC"/>
    <property type="match status" value="1"/>
</dbReference>
<dbReference type="GO" id="GO:0043565">
    <property type="term" value="F:sequence-specific DNA binding"/>
    <property type="evidence" value="ECO:0007669"/>
    <property type="project" value="InterPro"/>
</dbReference>
<dbReference type="GO" id="GO:0000160">
    <property type="term" value="P:phosphorelay signal transduction system"/>
    <property type="evidence" value="ECO:0007669"/>
    <property type="project" value="UniProtKB-KW"/>
</dbReference>
<dbReference type="CDD" id="cd17536">
    <property type="entry name" value="REC_YesN-like"/>
    <property type="match status" value="1"/>
</dbReference>
<evidence type="ECO:0000313" key="12">
    <source>
        <dbReference type="Proteomes" id="UP000535838"/>
    </source>
</evidence>
<dbReference type="InterPro" id="IPR020449">
    <property type="entry name" value="Tscrpt_reg_AraC-type_HTH"/>
</dbReference>
<evidence type="ECO:0000256" key="6">
    <source>
        <dbReference type="ARBA" id="ARBA00023125"/>
    </source>
</evidence>
<dbReference type="InterPro" id="IPR018060">
    <property type="entry name" value="HTH_AraC"/>
</dbReference>
<dbReference type="PROSITE" id="PS50110">
    <property type="entry name" value="RESPONSE_REGULATORY"/>
    <property type="match status" value="1"/>
</dbReference>